<dbReference type="Gene3D" id="3.40.50.970">
    <property type="match status" value="1"/>
</dbReference>
<dbReference type="PANTHER" id="PTHR23152">
    <property type="entry name" value="2-OXOGLUTARATE DEHYDROGENASE"/>
    <property type="match status" value="1"/>
</dbReference>
<dbReference type="RefSeq" id="WP_258568670.1">
    <property type="nucleotide sequence ID" value="NZ_CP092900.1"/>
</dbReference>
<dbReference type="InterPro" id="IPR011603">
    <property type="entry name" value="2oxoglutarate_DH_E1"/>
</dbReference>
<dbReference type="SMART" id="SM00861">
    <property type="entry name" value="Transket_pyr"/>
    <property type="match status" value="1"/>
</dbReference>
<dbReference type="EC" id="1.2.4.2" evidence="3"/>
<evidence type="ECO:0000256" key="2">
    <source>
        <dbReference type="ARBA" id="ARBA00003906"/>
    </source>
</evidence>
<evidence type="ECO:0000256" key="1">
    <source>
        <dbReference type="ARBA" id="ARBA00001964"/>
    </source>
</evidence>
<dbReference type="EMBL" id="CP092900">
    <property type="protein sequence ID" value="UTC24881.1"/>
    <property type="molecule type" value="Genomic_DNA"/>
</dbReference>
<evidence type="ECO:0000256" key="5">
    <source>
        <dbReference type="ARBA" id="ARBA00023052"/>
    </source>
</evidence>
<comment type="function">
    <text evidence="2">E1 component of the 2-oxoglutarate dehydrogenase (OGDH) complex which catalyzes the decarboxylation of 2-oxoglutarate, the first step in the conversion of 2-oxoglutarate to succinyl-CoA and CO(2).</text>
</comment>
<dbReference type="Gene3D" id="3.40.50.12470">
    <property type="match status" value="1"/>
</dbReference>
<organism evidence="7 8">
    <name type="scientific">Candidatus Comchoanobacter bicostacola</name>
    <dbReference type="NCBI Taxonomy" id="2919598"/>
    <lineage>
        <taxon>Bacteria</taxon>
        <taxon>Pseudomonadati</taxon>
        <taxon>Pseudomonadota</taxon>
        <taxon>Gammaproteobacteria</taxon>
        <taxon>Candidatus Comchoanobacterales</taxon>
        <taxon>Candidatus Comchoanobacteraceae</taxon>
        <taxon>Candidatus Comchoanobacter</taxon>
    </lineage>
</organism>
<dbReference type="InterPro" id="IPR031717">
    <property type="entry name" value="ODO-1/KGD_C"/>
</dbReference>
<dbReference type="GO" id="GO:0004591">
    <property type="term" value="F:oxoglutarate dehydrogenase (succinyl-transferring) activity"/>
    <property type="evidence" value="ECO:0007669"/>
    <property type="project" value="UniProtKB-EC"/>
</dbReference>
<keyword evidence="4 7" id="KW-0560">Oxidoreductase</keyword>
<dbReference type="NCBIfam" id="TIGR00239">
    <property type="entry name" value="2oxo_dh_E1"/>
    <property type="match status" value="1"/>
</dbReference>
<gene>
    <name evidence="7" type="ORF">MMH89_01785</name>
</gene>
<evidence type="ECO:0000256" key="4">
    <source>
        <dbReference type="ARBA" id="ARBA00023002"/>
    </source>
</evidence>
<dbReference type="InterPro" id="IPR005475">
    <property type="entry name" value="Transketolase-like_Pyr-bd"/>
</dbReference>
<evidence type="ECO:0000313" key="7">
    <source>
        <dbReference type="EMBL" id="UTC24881.1"/>
    </source>
</evidence>
<dbReference type="Proteomes" id="UP001055955">
    <property type="component" value="Chromosome"/>
</dbReference>
<dbReference type="NCBIfam" id="NF008907">
    <property type="entry name" value="PRK12270.1"/>
    <property type="match status" value="1"/>
</dbReference>
<dbReference type="InterPro" id="IPR042179">
    <property type="entry name" value="KGD_C_sf"/>
</dbReference>
<keyword evidence="8" id="KW-1185">Reference proteome</keyword>
<accession>A0ABY5DMD5</accession>
<dbReference type="Gene3D" id="3.40.50.11610">
    <property type="entry name" value="Multifunctional 2-oxoglutarate metabolism enzyme, C-terminal domain"/>
    <property type="match status" value="1"/>
</dbReference>
<dbReference type="Pfam" id="PF02779">
    <property type="entry name" value="Transket_pyr"/>
    <property type="match status" value="1"/>
</dbReference>
<name>A0ABY5DMD5_9GAMM</name>
<evidence type="ECO:0000259" key="6">
    <source>
        <dbReference type="SMART" id="SM00861"/>
    </source>
</evidence>
<reference evidence="7 8" key="1">
    <citation type="journal article" date="2022" name="Nat. Microbiol.">
        <title>The microbiome of a bacterivorous marine choanoflagellate contains a resource-demanding obligate bacterial associate.</title>
        <authorList>
            <person name="Needham D.M."/>
            <person name="Poirier C."/>
            <person name="Bachy C."/>
            <person name="George E.E."/>
            <person name="Wilken S."/>
            <person name="Yung C.C.M."/>
            <person name="Limardo A.J."/>
            <person name="Morando M."/>
            <person name="Sudek L."/>
            <person name="Malmstrom R.R."/>
            <person name="Keeling P.J."/>
            <person name="Santoro A.E."/>
            <person name="Worden A.Z."/>
        </authorList>
    </citation>
    <scope>NUCLEOTIDE SEQUENCE [LARGE SCALE GENOMIC DNA]</scope>
    <source>
        <strain evidence="7 8">Comchoano-1</strain>
    </source>
</reference>
<protein>
    <recommendedName>
        <fullName evidence="3">oxoglutarate dehydrogenase (succinyl-transferring)</fullName>
        <ecNumber evidence="3">1.2.4.2</ecNumber>
    </recommendedName>
</protein>
<dbReference type="Pfam" id="PF00676">
    <property type="entry name" value="E1_dh"/>
    <property type="match status" value="1"/>
</dbReference>
<dbReference type="SUPFAM" id="SSF52518">
    <property type="entry name" value="Thiamin diphosphate-binding fold (THDP-binding)"/>
    <property type="match status" value="2"/>
</dbReference>
<dbReference type="Pfam" id="PF16870">
    <property type="entry name" value="OxoGdeHyase_C"/>
    <property type="match status" value="1"/>
</dbReference>
<proteinExistence type="predicted"/>
<sequence>MKDKGYRYYRDTELFNPNSMAYVERDFESSQQGQSVGLNIKVEGALTQHRAICDQLRSGADILNVEQSAEVLIAHYRHYGHFAVDLGLYQDERRFPAPPDVNGVLQGIFKGTSHSLSITDWHQSLKHLYGNQIAFEFMHADVEQRDWFVGVIESDQYQPDTQELLDGYTDIVRSCKLEKFLGINFVGQKRFSLEGCEALVPVLERTIKDHVAYGYDDVVLGMAHRGRINALINVLGLPLKTIVSKFDGNYHTKDYTGDVKYHLGHSVDRIINDKHIHIALCYNPSHLEAINSVAMGNVRARIDHGASKPFAILIHGDAAIAGQGVVMETMSMSKVNAYDVGGAIHIVVNNQIGFTTNPSDARSTHYCTDIAKLIGAPVMHVRADDLSGVLRAAKIAAAYKHRFNADIFIDVIGYRKYGHNEADEPRATQPGLYHFIADKPPLLEQIEQQLIEQHITTEKLASIKALIDGQIKAQSSLIEVESDRGSIRSLAWKSLQSSDWREPANYSLDLALISQIAHQLVTLPEQIKIQAQVKKLYEQRKEMAKGLAPVNWGMAELLAYQYLVSKGYSVRLVGQDCIRGTFAHRHATIYDQETGDAHSFVKSSDKASFENYNSILSEYAALGFEYGYSETNPNTLVLFEAQFGDFINGAQIIIDQFISSGFQKWQRSCGLVMLLPHGYEGQGPEHSSARLERFLQLASQDSIQICVPSTAAQIFKLLLRQMFRPYRRPLIVMSPKSLLRRAEAQSDIDELIGDFSVILEDDPEYFGVKEVVLCSGKVYYDLYAYRKAHKKQVAIIRLEQLYPFPDVELSKVLKRYKQLKTIIWCQEEPRNQGAWNGIRDDLMGQLTDEQNLLVKSRPAAAAPAVGYASVHQDQQNRLIEMTFEGVGR</sequence>
<keyword evidence="5" id="KW-0786">Thiamine pyrophosphate</keyword>
<dbReference type="PANTHER" id="PTHR23152:SF4">
    <property type="entry name" value="2-OXOADIPATE DEHYDROGENASE COMPLEX COMPONENT E1"/>
    <property type="match status" value="1"/>
</dbReference>
<evidence type="ECO:0000256" key="3">
    <source>
        <dbReference type="ARBA" id="ARBA00012280"/>
    </source>
</evidence>
<dbReference type="CDD" id="cd02016">
    <property type="entry name" value="TPP_E1_OGDC_like"/>
    <property type="match status" value="1"/>
</dbReference>
<dbReference type="PIRSF" id="PIRSF000157">
    <property type="entry name" value="Oxoglu_dh_E1"/>
    <property type="match status" value="1"/>
</dbReference>
<evidence type="ECO:0000313" key="8">
    <source>
        <dbReference type="Proteomes" id="UP001055955"/>
    </source>
</evidence>
<dbReference type="NCBIfam" id="NF006914">
    <property type="entry name" value="PRK09404.1"/>
    <property type="match status" value="1"/>
</dbReference>
<comment type="cofactor">
    <cofactor evidence="1">
        <name>thiamine diphosphate</name>
        <dbReference type="ChEBI" id="CHEBI:58937"/>
    </cofactor>
</comment>
<feature type="domain" description="Transketolase-like pyrimidine-binding" evidence="6">
    <location>
        <begin position="550"/>
        <end position="741"/>
    </location>
</feature>
<dbReference type="InterPro" id="IPR001017">
    <property type="entry name" value="DH_E1"/>
</dbReference>
<dbReference type="InterPro" id="IPR029061">
    <property type="entry name" value="THDP-binding"/>
</dbReference>